<dbReference type="GO" id="GO:0005524">
    <property type="term" value="F:ATP binding"/>
    <property type="evidence" value="ECO:0007669"/>
    <property type="project" value="InterPro"/>
</dbReference>
<name>X0TUI0_9ZZZZ</name>
<dbReference type="Gene3D" id="3.30.470.20">
    <property type="entry name" value="ATP-grasp fold, B domain"/>
    <property type="match status" value="2"/>
</dbReference>
<feature type="domain" description="Pyruvate phosphate dikinase AMP/ATP-binding" evidence="2">
    <location>
        <begin position="259"/>
        <end position="313"/>
    </location>
</feature>
<dbReference type="Gene3D" id="3.30.1490.20">
    <property type="entry name" value="ATP-grasp fold, A domain"/>
    <property type="match status" value="1"/>
</dbReference>
<reference evidence="3" key="1">
    <citation type="journal article" date="2014" name="Front. Microbiol.">
        <title>High frequency of phylogenetically diverse reductive dehalogenase-homologous genes in deep subseafloor sedimentary metagenomes.</title>
        <authorList>
            <person name="Kawai M."/>
            <person name="Futagami T."/>
            <person name="Toyoda A."/>
            <person name="Takaki Y."/>
            <person name="Nishi S."/>
            <person name="Hori S."/>
            <person name="Arai W."/>
            <person name="Tsubouchi T."/>
            <person name="Morono Y."/>
            <person name="Uchiyama I."/>
            <person name="Ito T."/>
            <person name="Fujiyama A."/>
            <person name="Inagaki F."/>
            <person name="Takami H."/>
        </authorList>
    </citation>
    <scope>NUCLEOTIDE SEQUENCE</scope>
    <source>
        <strain evidence="3">Expedition CK06-06</strain>
    </source>
</reference>
<organism evidence="3">
    <name type="scientific">marine sediment metagenome</name>
    <dbReference type="NCBI Taxonomy" id="412755"/>
    <lineage>
        <taxon>unclassified sequences</taxon>
        <taxon>metagenomes</taxon>
        <taxon>ecological metagenomes</taxon>
    </lineage>
</organism>
<evidence type="ECO:0000256" key="1">
    <source>
        <dbReference type="SAM" id="MobiDB-lite"/>
    </source>
</evidence>
<dbReference type="InterPro" id="IPR013815">
    <property type="entry name" value="ATP_grasp_subdomain_1"/>
</dbReference>
<dbReference type="AlphaFoldDB" id="X0TUI0"/>
<feature type="domain" description="Pyruvate phosphate dikinase AMP/ATP-binding" evidence="2">
    <location>
        <begin position="89"/>
        <end position="248"/>
    </location>
</feature>
<gene>
    <name evidence="3" type="ORF">S01H1_03740</name>
</gene>
<feature type="non-terminal residue" evidence="3">
    <location>
        <position position="463"/>
    </location>
</feature>
<sequence>MGSTSGTRKGRDPPSAGSEVESSGYEQAEPLVSDSTERFVFRPSEVTDRTVAGGKAYALACLSNVCDEIPAWFVISPAALEASLTLQEKELLRTAGYTSELLESLQPSKEVIEEISQALSEITSPKEQVAVRSSAVEEDSAIASFAGQLESFLCVSRSEISLRVTDVWRSGFSERVRVYRKQKGLEGEPRPPAVLIQKMVAAEISGIAFSTDPVSADPNQCVVAATAGYGDRLVGGEVQGDVYRVSSAGEVAAGPEAEGPACLNVDQVRSVAQLARRLEEFFGHPQDLEWAFAGGRLYLLQSRPITTLPSEQSVGDTIVWDNSNIVESYSGVTTPLTFSFARHLYAGVYQQFLLNLGVSRRTVRANHEIFHHMLGYLLGRVYYHLLNWYRMLSMLPGTTHNRRFLDVMLGVRERLSPELEQQLAKHSARPSGRLRSLLSLGWLATRIVWNWLTLHRRIGKFYK</sequence>
<proteinExistence type="predicted"/>
<dbReference type="PANTHER" id="PTHR43615">
    <property type="entry name" value="PHOSPHOENOLPYRUVATE SYNTHASE-RELATED"/>
    <property type="match status" value="1"/>
</dbReference>
<dbReference type="PANTHER" id="PTHR43615:SF1">
    <property type="entry name" value="PPDK_N DOMAIN-CONTAINING PROTEIN"/>
    <property type="match status" value="1"/>
</dbReference>
<dbReference type="InterPro" id="IPR051549">
    <property type="entry name" value="PEP_Utilizing_Enz"/>
</dbReference>
<dbReference type="Pfam" id="PF01326">
    <property type="entry name" value="PPDK_N"/>
    <property type="match status" value="2"/>
</dbReference>
<dbReference type="GO" id="GO:0016301">
    <property type="term" value="F:kinase activity"/>
    <property type="evidence" value="ECO:0007669"/>
    <property type="project" value="InterPro"/>
</dbReference>
<evidence type="ECO:0000313" key="3">
    <source>
        <dbReference type="EMBL" id="GAF79775.1"/>
    </source>
</evidence>
<accession>X0TUI0</accession>
<protein>
    <recommendedName>
        <fullName evidence="2">Pyruvate phosphate dikinase AMP/ATP-binding domain-containing protein</fullName>
    </recommendedName>
</protein>
<dbReference type="InterPro" id="IPR002192">
    <property type="entry name" value="PPDK_AMP/ATP-bd"/>
</dbReference>
<dbReference type="SUPFAM" id="SSF56059">
    <property type="entry name" value="Glutathione synthetase ATP-binding domain-like"/>
    <property type="match status" value="1"/>
</dbReference>
<comment type="caution">
    <text evidence="3">The sequence shown here is derived from an EMBL/GenBank/DDBJ whole genome shotgun (WGS) entry which is preliminary data.</text>
</comment>
<feature type="region of interest" description="Disordered" evidence="1">
    <location>
        <begin position="1"/>
        <end position="31"/>
    </location>
</feature>
<evidence type="ECO:0000259" key="2">
    <source>
        <dbReference type="Pfam" id="PF01326"/>
    </source>
</evidence>
<dbReference type="EMBL" id="BARS01002013">
    <property type="protein sequence ID" value="GAF79775.1"/>
    <property type="molecule type" value="Genomic_DNA"/>
</dbReference>